<dbReference type="PANTHER" id="PTHR30055:SF223">
    <property type="entry name" value="HTH-TYPE TRANSCRIPTIONAL REGULATOR UIDR"/>
    <property type="match status" value="1"/>
</dbReference>
<dbReference type="Gene3D" id="1.10.357.10">
    <property type="entry name" value="Tetracycline Repressor, domain 2"/>
    <property type="match status" value="1"/>
</dbReference>
<proteinExistence type="predicted"/>
<dbReference type="PRINTS" id="PR00455">
    <property type="entry name" value="HTHTETR"/>
</dbReference>
<name>A0A845M5T4_9RHOB</name>
<evidence type="ECO:0000259" key="3">
    <source>
        <dbReference type="PROSITE" id="PS50977"/>
    </source>
</evidence>
<sequence length="183" mass="20073">MAVKRRADFAENRLRILAAAEDVFVERGVGAPLDAIAQRAGVGRATFFRHFSDRRALINEMLDMFLDKLEGASAGLAPTGQSIFAITRVMFDEMMHYAPIADFLRAQGREDPVLLAAIDRFQALLRPHVTRAVEAGTVRADLRESDIVIFAVMLAAATTTPNIGPDGRRTAYDLMLRGLQDAG</sequence>
<dbReference type="GO" id="GO:0000976">
    <property type="term" value="F:transcription cis-regulatory region binding"/>
    <property type="evidence" value="ECO:0007669"/>
    <property type="project" value="TreeGrafter"/>
</dbReference>
<dbReference type="Proteomes" id="UP000467322">
    <property type="component" value="Unassembled WGS sequence"/>
</dbReference>
<evidence type="ECO:0000256" key="1">
    <source>
        <dbReference type="ARBA" id="ARBA00023125"/>
    </source>
</evidence>
<comment type="caution">
    <text evidence="4">The sequence shown here is derived from an EMBL/GenBank/DDBJ whole genome shotgun (WGS) entry which is preliminary data.</text>
</comment>
<keyword evidence="1 2" id="KW-0238">DNA-binding</keyword>
<dbReference type="SUPFAM" id="SSF46689">
    <property type="entry name" value="Homeodomain-like"/>
    <property type="match status" value="1"/>
</dbReference>
<dbReference type="PROSITE" id="PS50977">
    <property type="entry name" value="HTH_TETR_2"/>
    <property type="match status" value="1"/>
</dbReference>
<dbReference type="SUPFAM" id="SSF48498">
    <property type="entry name" value="Tetracyclin repressor-like, C-terminal domain"/>
    <property type="match status" value="1"/>
</dbReference>
<dbReference type="InterPro" id="IPR001647">
    <property type="entry name" value="HTH_TetR"/>
</dbReference>
<evidence type="ECO:0000313" key="5">
    <source>
        <dbReference type="Proteomes" id="UP000467322"/>
    </source>
</evidence>
<dbReference type="EMBL" id="WTUX01000019">
    <property type="protein sequence ID" value="MZR14389.1"/>
    <property type="molecule type" value="Genomic_DNA"/>
</dbReference>
<reference evidence="4 5" key="1">
    <citation type="submission" date="2019-12" db="EMBL/GenBank/DDBJ databases">
        <title>Maritimibacter sp. nov. sp. isolated from sea sand.</title>
        <authorList>
            <person name="Kim J."/>
            <person name="Jeong S.E."/>
            <person name="Jung H.S."/>
            <person name="Jeon C.O."/>
        </authorList>
    </citation>
    <scope>NUCLEOTIDE SEQUENCE [LARGE SCALE GENOMIC DNA]</scope>
    <source>
        <strain evidence="4 5">DP07</strain>
    </source>
</reference>
<protein>
    <submittedName>
        <fullName evidence="4">TetR family transcriptional regulator</fullName>
    </submittedName>
</protein>
<keyword evidence="5" id="KW-1185">Reference proteome</keyword>
<accession>A0A845M5T4</accession>
<dbReference type="Pfam" id="PF21597">
    <property type="entry name" value="TetR_C_43"/>
    <property type="match status" value="1"/>
</dbReference>
<feature type="DNA-binding region" description="H-T-H motif" evidence="2">
    <location>
        <begin position="32"/>
        <end position="51"/>
    </location>
</feature>
<dbReference type="InterPro" id="IPR036271">
    <property type="entry name" value="Tet_transcr_reg_TetR-rel_C_sf"/>
</dbReference>
<dbReference type="AlphaFoldDB" id="A0A845M5T4"/>
<feature type="domain" description="HTH tetR-type" evidence="3">
    <location>
        <begin position="10"/>
        <end position="69"/>
    </location>
</feature>
<dbReference type="Pfam" id="PF00440">
    <property type="entry name" value="TetR_N"/>
    <property type="match status" value="1"/>
</dbReference>
<dbReference type="RefSeq" id="WP_161352516.1">
    <property type="nucleotide sequence ID" value="NZ_WTUX01000019.1"/>
</dbReference>
<dbReference type="GO" id="GO:0003700">
    <property type="term" value="F:DNA-binding transcription factor activity"/>
    <property type="evidence" value="ECO:0007669"/>
    <property type="project" value="TreeGrafter"/>
</dbReference>
<evidence type="ECO:0000256" key="2">
    <source>
        <dbReference type="PROSITE-ProRule" id="PRU00335"/>
    </source>
</evidence>
<dbReference type="InterPro" id="IPR049445">
    <property type="entry name" value="TetR_SbtR-like_C"/>
</dbReference>
<dbReference type="InterPro" id="IPR050109">
    <property type="entry name" value="HTH-type_TetR-like_transc_reg"/>
</dbReference>
<gene>
    <name evidence="4" type="ORF">GQE99_15325</name>
</gene>
<organism evidence="4 5">
    <name type="scientific">Maritimibacter harenae</name>
    <dbReference type="NCBI Taxonomy" id="2606218"/>
    <lineage>
        <taxon>Bacteria</taxon>
        <taxon>Pseudomonadati</taxon>
        <taxon>Pseudomonadota</taxon>
        <taxon>Alphaproteobacteria</taxon>
        <taxon>Rhodobacterales</taxon>
        <taxon>Roseobacteraceae</taxon>
        <taxon>Maritimibacter</taxon>
    </lineage>
</organism>
<dbReference type="PANTHER" id="PTHR30055">
    <property type="entry name" value="HTH-TYPE TRANSCRIPTIONAL REGULATOR RUTR"/>
    <property type="match status" value="1"/>
</dbReference>
<dbReference type="InterPro" id="IPR009057">
    <property type="entry name" value="Homeodomain-like_sf"/>
</dbReference>
<evidence type="ECO:0000313" key="4">
    <source>
        <dbReference type="EMBL" id="MZR14389.1"/>
    </source>
</evidence>